<reference evidence="1 2" key="1">
    <citation type="journal article" date="2019" name="Sci. Rep.">
        <title>Orb-weaving spider Araneus ventricosus genome elucidates the spidroin gene catalogue.</title>
        <authorList>
            <person name="Kono N."/>
            <person name="Nakamura H."/>
            <person name="Ohtoshi R."/>
            <person name="Moran D.A.P."/>
            <person name="Shinohara A."/>
            <person name="Yoshida Y."/>
            <person name="Fujiwara M."/>
            <person name="Mori M."/>
            <person name="Tomita M."/>
            <person name="Arakawa K."/>
        </authorList>
    </citation>
    <scope>NUCLEOTIDE SEQUENCE [LARGE SCALE GENOMIC DNA]</scope>
</reference>
<dbReference type="Proteomes" id="UP000499080">
    <property type="component" value="Unassembled WGS sequence"/>
</dbReference>
<name>A0A4Y2MQV5_ARAVE</name>
<protein>
    <submittedName>
        <fullName evidence="1">Uncharacterized protein</fullName>
    </submittedName>
</protein>
<evidence type="ECO:0000313" key="1">
    <source>
        <dbReference type="EMBL" id="GBN28740.1"/>
    </source>
</evidence>
<proteinExistence type="predicted"/>
<gene>
    <name evidence="1" type="ORF">AVEN_274928_1</name>
</gene>
<dbReference type="AlphaFoldDB" id="A0A4Y2MQV5"/>
<keyword evidence="2" id="KW-1185">Reference proteome</keyword>
<feature type="non-terminal residue" evidence="1">
    <location>
        <position position="1"/>
    </location>
</feature>
<accession>A0A4Y2MQV5</accession>
<evidence type="ECO:0000313" key="2">
    <source>
        <dbReference type="Proteomes" id="UP000499080"/>
    </source>
</evidence>
<organism evidence="1 2">
    <name type="scientific">Araneus ventricosus</name>
    <name type="common">Orbweaver spider</name>
    <name type="synonym">Epeira ventricosa</name>
    <dbReference type="NCBI Taxonomy" id="182803"/>
    <lineage>
        <taxon>Eukaryota</taxon>
        <taxon>Metazoa</taxon>
        <taxon>Ecdysozoa</taxon>
        <taxon>Arthropoda</taxon>
        <taxon>Chelicerata</taxon>
        <taxon>Arachnida</taxon>
        <taxon>Araneae</taxon>
        <taxon>Araneomorphae</taxon>
        <taxon>Entelegynae</taxon>
        <taxon>Araneoidea</taxon>
        <taxon>Araneidae</taxon>
        <taxon>Araneus</taxon>
    </lineage>
</organism>
<sequence length="69" mass="8022">VKITNDLHIQEKRITSPGYVSQESIMNVTRLSRSYQGEFTPEATYNKFTMRVTIRTMRVQQIVTTQGEL</sequence>
<dbReference type="EMBL" id="BGPR01007686">
    <property type="protein sequence ID" value="GBN28740.1"/>
    <property type="molecule type" value="Genomic_DNA"/>
</dbReference>
<comment type="caution">
    <text evidence="1">The sequence shown here is derived from an EMBL/GenBank/DDBJ whole genome shotgun (WGS) entry which is preliminary data.</text>
</comment>